<evidence type="ECO:0000256" key="1">
    <source>
        <dbReference type="SAM" id="MobiDB-lite"/>
    </source>
</evidence>
<sequence>MDTNWCTFCGKHIDCIDDDALLYCSEACRHNDAHNGALLLPLSTTSSSGTLSPSPSTEYFSFKASSLNASPTGSPVWAPQMLFRNRSPSLTPVGALDLSTRHPCHAPAYSPSSRTSSAMLLPPSSLGPSAMDARNRAASLPYSHQLSAM</sequence>
<organism evidence="2 3">
    <name type="scientific">Coemansia spiralis</name>
    <dbReference type="NCBI Taxonomy" id="417178"/>
    <lineage>
        <taxon>Eukaryota</taxon>
        <taxon>Fungi</taxon>
        <taxon>Fungi incertae sedis</taxon>
        <taxon>Zoopagomycota</taxon>
        <taxon>Kickxellomycotina</taxon>
        <taxon>Kickxellomycetes</taxon>
        <taxon>Kickxellales</taxon>
        <taxon>Kickxellaceae</taxon>
        <taxon>Coemansia</taxon>
    </lineage>
</organism>
<dbReference type="EMBL" id="JANBTW010000059">
    <property type="protein sequence ID" value="KAJ2674221.1"/>
    <property type="molecule type" value="Genomic_DNA"/>
</dbReference>
<feature type="region of interest" description="Disordered" evidence="1">
    <location>
        <begin position="107"/>
        <end position="131"/>
    </location>
</feature>
<dbReference type="AlphaFoldDB" id="A0A9W8G0G1"/>
<dbReference type="Proteomes" id="UP001151518">
    <property type="component" value="Unassembled WGS sequence"/>
</dbReference>
<reference evidence="2" key="1">
    <citation type="submission" date="2022-07" db="EMBL/GenBank/DDBJ databases">
        <title>Phylogenomic reconstructions and comparative analyses of Kickxellomycotina fungi.</title>
        <authorList>
            <person name="Reynolds N.K."/>
            <person name="Stajich J.E."/>
            <person name="Barry K."/>
            <person name="Grigoriev I.V."/>
            <person name="Crous P."/>
            <person name="Smith M.E."/>
        </authorList>
    </citation>
    <scope>NUCLEOTIDE SEQUENCE</scope>
    <source>
        <strain evidence="2">NRRL 3115</strain>
    </source>
</reference>
<accession>A0A9W8G0G1</accession>
<evidence type="ECO:0000313" key="2">
    <source>
        <dbReference type="EMBL" id="KAJ2674221.1"/>
    </source>
</evidence>
<name>A0A9W8G0G1_9FUNG</name>
<dbReference type="Pfam" id="PF12855">
    <property type="entry name" value="Ecl1"/>
    <property type="match status" value="1"/>
</dbReference>
<proteinExistence type="predicted"/>
<comment type="caution">
    <text evidence="2">The sequence shown here is derived from an EMBL/GenBank/DDBJ whole genome shotgun (WGS) entry which is preliminary data.</text>
</comment>
<gene>
    <name evidence="2" type="ORF">GGI25_004438</name>
</gene>
<evidence type="ECO:0000313" key="3">
    <source>
        <dbReference type="Proteomes" id="UP001151518"/>
    </source>
</evidence>
<protein>
    <submittedName>
        <fullName evidence="2">Uncharacterized protein</fullName>
    </submittedName>
</protein>
<dbReference type="OrthoDB" id="5599072at2759"/>
<dbReference type="InterPro" id="IPR024368">
    <property type="entry name" value="Ecl1/2/3"/>
</dbReference>